<comment type="caution">
    <text evidence="1">The sequence shown here is derived from an EMBL/GenBank/DDBJ whole genome shotgun (WGS) entry which is preliminary data.</text>
</comment>
<evidence type="ECO:0008006" key="3">
    <source>
        <dbReference type="Google" id="ProtNLM"/>
    </source>
</evidence>
<dbReference type="AlphaFoldDB" id="A0A845HBG3"/>
<evidence type="ECO:0000313" key="2">
    <source>
        <dbReference type="Proteomes" id="UP000484875"/>
    </source>
</evidence>
<dbReference type="RefSeq" id="WP_161088913.1">
    <property type="nucleotide sequence ID" value="NZ_WWCV01000006.1"/>
</dbReference>
<proteinExistence type="predicted"/>
<accession>A0A845HBG3</accession>
<organism evidence="1 2">
    <name type="scientific">Duganella vulcania</name>
    <dbReference type="NCBI Taxonomy" id="2692166"/>
    <lineage>
        <taxon>Bacteria</taxon>
        <taxon>Pseudomonadati</taxon>
        <taxon>Pseudomonadota</taxon>
        <taxon>Betaproteobacteria</taxon>
        <taxon>Burkholderiales</taxon>
        <taxon>Oxalobacteraceae</taxon>
        <taxon>Telluria group</taxon>
        <taxon>Duganella</taxon>
    </lineage>
</organism>
<evidence type="ECO:0000313" key="1">
    <source>
        <dbReference type="EMBL" id="MYN16170.1"/>
    </source>
</evidence>
<name>A0A845HBG3_9BURK</name>
<reference evidence="1 2" key="1">
    <citation type="submission" date="2019-12" db="EMBL/GenBank/DDBJ databases">
        <title>Novel species isolated from a subtropical stream in China.</title>
        <authorList>
            <person name="Lu H."/>
        </authorList>
    </citation>
    <scope>NUCLEOTIDE SEQUENCE [LARGE SCALE GENOMIC DNA]</scope>
    <source>
        <strain evidence="1 2">FT107W</strain>
    </source>
</reference>
<keyword evidence="2" id="KW-1185">Reference proteome</keyword>
<dbReference type="Proteomes" id="UP000484875">
    <property type="component" value="Unassembled WGS sequence"/>
</dbReference>
<gene>
    <name evidence="1" type="ORF">GTP81_05355</name>
</gene>
<sequence>MPTLKKELQVFARNLKTLLADEGKYVVISEETILGVYDSFEEGLKDGYDSCGLTPFLVKQILPRDEVVFINRDVLPQCPA</sequence>
<dbReference type="EMBL" id="WWCV01000006">
    <property type="protein sequence ID" value="MYN16170.1"/>
    <property type="molecule type" value="Genomic_DNA"/>
</dbReference>
<protein>
    <recommendedName>
        <fullName evidence="3">DUF5678 domain-containing protein</fullName>
    </recommendedName>
</protein>